<keyword evidence="1" id="KW-1133">Transmembrane helix</keyword>
<protein>
    <submittedName>
        <fullName evidence="2">YtxH domain-containing protein</fullName>
    </submittedName>
</protein>
<evidence type="ECO:0000313" key="2">
    <source>
        <dbReference type="EMBL" id="TJY42130.1"/>
    </source>
</evidence>
<dbReference type="Pfam" id="PF12732">
    <property type="entry name" value="YtxH"/>
    <property type="match status" value="1"/>
</dbReference>
<comment type="caution">
    <text evidence="2">The sequence shown here is derived from an EMBL/GenBank/DDBJ whole genome shotgun (WGS) entry which is preliminary data.</text>
</comment>
<accession>A0A4U0FBN6</accession>
<evidence type="ECO:0000256" key="1">
    <source>
        <dbReference type="SAM" id="Phobius"/>
    </source>
</evidence>
<evidence type="ECO:0000313" key="3">
    <source>
        <dbReference type="Proteomes" id="UP000309673"/>
    </source>
</evidence>
<name>A0A4U0FBN6_9BACL</name>
<gene>
    <name evidence="2" type="ORF">E5161_08955</name>
</gene>
<keyword evidence="1" id="KW-0472">Membrane</keyword>
<dbReference type="OrthoDB" id="2666558at2"/>
<dbReference type="PANTHER" id="PTHR35792">
    <property type="entry name" value="GENERAL STRESS PROTEIN"/>
    <property type="match status" value="1"/>
</dbReference>
<dbReference type="PANTHER" id="PTHR35792:SF2">
    <property type="entry name" value="GENERAL STRESS PROTEIN"/>
    <property type="match status" value="1"/>
</dbReference>
<organism evidence="2 3">
    <name type="scientific">Cohnella pontilimi</name>
    <dbReference type="NCBI Taxonomy" id="2564100"/>
    <lineage>
        <taxon>Bacteria</taxon>
        <taxon>Bacillati</taxon>
        <taxon>Bacillota</taxon>
        <taxon>Bacilli</taxon>
        <taxon>Bacillales</taxon>
        <taxon>Paenibacillaceae</taxon>
        <taxon>Cohnella</taxon>
    </lineage>
</organism>
<sequence length="122" mass="13101">MTAAACSLANMAYLRKTMKEEFVMAERGGLLKGILIGGAVGAAAGLLFAPKPGRELRSDLKNRYSDVSVKTKGMVSDMATKTQNMVKQVGQQATDIMDRTKSAVNAAKTEAQSYKNEEPNIN</sequence>
<proteinExistence type="predicted"/>
<reference evidence="2 3" key="1">
    <citation type="submission" date="2019-04" db="EMBL/GenBank/DDBJ databases">
        <title>Cohnella sp. nov., isolated from soil.</title>
        <authorList>
            <person name="Kim W."/>
        </authorList>
    </citation>
    <scope>NUCLEOTIDE SEQUENCE [LARGE SCALE GENOMIC DNA]</scope>
    <source>
        <strain evidence="2 3">CAU 1483</strain>
    </source>
</reference>
<dbReference type="InterPro" id="IPR052928">
    <property type="entry name" value="Desiccation-related_membrane"/>
</dbReference>
<dbReference type="Proteomes" id="UP000309673">
    <property type="component" value="Unassembled WGS sequence"/>
</dbReference>
<dbReference type="AlphaFoldDB" id="A0A4U0FBN6"/>
<keyword evidence="1" id="KW-0812">Transmembrane</keyword>
<feature type="transmembrane region" description="Helical" evidence="1">
    <location>
        <begin position="30"/>
        <end position="49"/>
    </location>
</feature>
<dbReference type="EMBL" id="SUPK01000004">
    <property type="protein sequence ID" value="TJY42130.1"/>
    <property type="molecule type" value="Genomic_DNA"/>
</dbReference>
<keyword evidence="3" id="KW-1185">Reference proteome</keyword>
<dbReference type="InterPro" id="IPR024623">
    <property type="entry name" value="YtxH"/>
</dbReference>